<keyword evidence="2" id="KW-1185">Reference proteome</keyword>
<dbReference type="EMBL" id="QZWG01000016">
    <property type="protein sequence ID" value="RZB59636.1"/>
    <property type="molecule type" value="Genomic_DNA"/>
</dbReference>
<evidence type="ECO:0000313" key="2">
    <source>
        <dbReference type="Proteomes" id="UP000289340"/>
    </source>
</evidence>
<sequence>MKIGLLACTLPWLIMKGSFRNLGVLNVLESQSFIKIIGGKVIAADEIVVVTTTSKGNHLTTIFGYGKKQEGMATE</sequence>
<gene>
    <name evidence="1" type="ORF">D0Y65_042731</name>
</gene>
<accession>A0A445GEE9</accession>
<comment type="caution">
    <text evidence="1">The sequence shown here is derived from an EMBL/GenBank/DDBJ whole genome shotgun (WGS) entry which is preliminary data.</text>
</comment>
<reference evidence="1 2" key="1">
    <citation type="submission" date="2018-09" db="EMBL/GenBank/DDBJ databases">
        <title>A high-quality reference genome of wild soybean provides a powerful tool to mine soybean genomes.</title>
        <authorList>
            <person name="Xie M."/>
            <person name="Chung C.Y.L."/>
            <person name="Li M.-W."/>
            <person name="Wong F.-L."/>
            <person name="Chan T.-F."/>
            <person name="Lam H.-M."/>
        </authorList>
    </citation>
    <scope>NUCLEOTIDE SEQUENCE [LARGE SCALE GENOMIC DNA]</scope>
    <source>
        <strain evidence="2">cv. W05</strain>
        <tissue evidence="1">Hypocotyl of etiolated seedlings</tissue>
    </source>
</reference>
<proteinExistence type="predicted"/>
<evidence type="ECO:0000313" key="1">
    <source>
        <dbReference type="EMBL" id="RZB59636.1"/>
    </source>
</evidence>
<organism evidence="1 2">
    <name type="scientific">Glycine soja</name>
    <name type="common">Wild soybean</name>
    <dbReference type="NCBI Taxonomy" id="3848"/>
    <lineage>
        <taxon>Eukaryota</taxon>
        <taxon>Viridiplantae</taxon>
        <taxon>Streptophyta</taxon>
        <taxon>Embryophyta</taxon>
        <taxon>Tracheophyta</taxon>
        <taxon>Spermatophyta</taxon>
        <taxon>Magnoliopsida</taxon>
        <taxon>eudicotyledons</taxon>
        <taxon>Gunneridae</taxon>
        <taxon>Pentapetalae</taxon>
        <taxon>rosids</taxon>
        <taxon>fabids</taxon>
        <taxon>Fabales</taxon>
        <taxon>Fabaceae</taxon>
        <taxon>Papilionoideae</taxon>
        <taxon>50 kb inversion clade</taxon>
        <taxon>NPAAA clade</taxon>
        <taxon>indigoferoid/millettioid clade</taxon>
        <taxon>Phaseoleae</taxon>
        <taxon>Glycine</taxon>
        <taxon>Glycine subgen. Soja</taxon>
    </lineage>
</organism>
<name>A0A445GEE9_GLYSO</name>
<dbReference type="Proteomes" id="UP000289340">
    <property type="component" value="Chromosome 16"/>
</dbReference>
<dbReference type="AlphaFoldDB" id="A0A445GEE9"/>
<protein>
    <submittedName>
        <fullName evidence="1">Uncharacterized protein</fullName>
    </submittedName>
</protein>